<proteinExistence type="predicted"/>
<dbReference type="EC" id="3.2.1.11" evidence="2"/>
<comment type="caution">
    <text evidence="2">The sequence shown here is derived from an EMBL/GenBank/DDBJ whole genome shotgun (WGS) entry which is preliminary data.</text>
</comment>
<keyword evidence="1" id="KW-0732">Signal</keyword>
<dbReference type="InterPro" id="IPR017853">
    <property type="entry name" value="GH"/>
</dbReference>
<accession>A0A7Y9GKI4</accession>
<dbReference type="GO" id="GO:0033904">
    <property type="term" value="F:dextranase activity"/>
    <property type="evidence" value="ECO:0007669"/>
    <property type="project" value="UniProtKB-EC"/>
</dbReference>
<keyword evidence="2" id="KW-0326">Glycosidase</keyword>
<dbReference type="Pfam" id="PF13199">
    <property type="entry name" value="Glyco_hydro_66"/>
    <property type="match status" value="1"/>
</dbReference>
<dbReference type="SUPFAM" id="SSF51445">
    <property type="entry name" value="(Trans)glycosidases"/>
    <property type="match status" value="1"/>
</dbReference>
<evidence type="ECO:0000313" key="2">
    <source>
        <dbReference type="EMBL" id="NYE18197.1"/>
    </source>
</evidence>
<sequence>MGDIELLPERGWVRLGEPVVVEVRRVASAAQATDAATGGEIVVWHLGEPIRRIPYTGEAAVDLGALPAGGYGIELQTDAGNVRTAIDVRDDPRARLRYGFAADFSPSRDITGLADLVRRLHLTAIQCYDWAYRHADLLGGGEEYADALERPVSLRTAREIARAVQERGADALGYAAVYAVGGDEWGAWSHDALLTASGEPYALGDFLRVVDPAAPDWLAHLTDELVAATENIGFDGFHLDQYGWPKRAERADGTQIDVAESFAAMLHAVRSRLPGARLVFNQVNDFPTWRTGTSAQDAVYIEPWEPQSTLGALAATVERARAAGGGKPVVVAAYQHVYDLEPAEVADRAVALTMATLFSHGATQLLAGEADRILVDPYYVRNHRVEASTAELLKRWYDFLVAHDELLMPPGIVDVTNAYAGEYNDDCDVSYAREASPPVDLEPVAGAVWRRIRDVQGTLVVHLVNLTTQPDTRWDAPRAPLEPVAGGRLRVRRVRGRMPRVRVADPDGAGRLIDVPVRAEGEDHAVAELPPLRVWQLVAVDPTGRSDDRAGEDAAEARA</sequence>
<dbReference type="InterPro" id="IPR025092">
    <property type="entry name" value="Glyco_hydro_66"/>
</dbReference>
<protein>
    <submittedName>
        <fullName evidence="2">Dextranase</fullName>
        <ecNumber evidence="2">3.2.1.11</ecNumber>
    </submittedName>
</protein>
<organism evidence="2 3">
    <name type="scientific">Microbacterium immunditiarum</name>
    <dbReference type="NCBI Taxonomy" id="337480"/>
    <lineage>
        <taxon>Bacteria</taxon>
        <taxon>Bacillati</taxon>
        <taxon>Actinomycetota</taxon>
        <taxon>Actinomycetes</taxon>
        <taxon>Micrococcales</taxon>
        <taxon>Microbacteriaceae</taxon>
        <taxon>Microbacterium</taxon>
    </lineage>
</organism>
<dbReference type="InterPro" id="IPR013780">
    <property type="entry name" value="Glyco_hydro_b"/>
</dbReference>
<evidence type="ECO:0000313" key="3">
    <source>
        <dbReference type="Proteomes" id="UP000576969"/>
    </source>
</evidence>
<dbReference type="Proteomes" id="UP000576969">
    <property type="component" value="Unassembled WGS sequence"/>
</dbReference>
<dbReference type="AlphaFoldDB" id="A0A7Y9GKI4"/>
<dbReference type="EMBL" id="JACCBV010000001">
    <property type="protein sequence ID" value="NYE18197.1"/>
    <property type="molecule type" value="Genomic_DNA"/>
</dbReference>
<evidence type="ECO:0000256" key="1">
    <source>
        <dbReference type="ARBA" id="ARBA00022729"/>
    </source>
</evidence>
<gene>
    <name evidence="2" type="ORF">BJ991_000225</name>
</gene>
<name>A0A7Y9GKI4_9MICO</name>
<dbReference type="RefSeq" id="WP_179486708.1">
    <property type="nucleotide sequence ID" value="NZ_JACCBV010000001.1"/>
</dbReference>
<dbReference type="Gene3D" id="2.60.40.1180">
    <property type="entry name" value="Golgi alpha-mannosidase II"/>
    <property type="match status" value="1"/>
</dbReference>
<keyword evidence="3" id="KW-1185">Reference proteome</keyword>
<dbReference type="Gene3D" id="3.20.20.80">
    <property type="entry name" value="Glycosidases"/>
    <property type="match status" value="1"/>
</dbReference>
<reference evidence="2 3" key="1">
    <citation type="submission" date="2020-07" db="EMBL/GenBank/DDBJ databases">
        <title>Sequencing the genomes of 1000 actinobacteria strains.</title>
        <authorList>
            <person name="Klenk H.-P."/>
        </authorList>
    </citation>
    <scope>NUCLEOTIDE SEQUENCE [LARGE SCALE GENOMIC DNA]</scope>
    <source>
        <strain evidence="2 3">DSM 24662</strain>
    </source>
</reference>
<keyword evidence="2" id="KW-0378">Hydrolase</keyword>